<feature type="transmembrane region" description="Helical" evidence="9">
    <location>
        <begin position="61"/>
        <end position="78"/>
    </location>
</feature>
<gene>
    <name evidence="12" type="primary">pstC_2</name>
    <name evidence="12" type="ORF">GCM10023156_12410</name>
</gene>
<comment type="caution">
    <text evidence="12">The sequence shown here is derived from an EMBL/GenBank/DDBJ whole genome shotgun (WGS) entry which is preliminary data.</text>
</comment>
<reference evidence="13" key="1">
    <citation type="journal article" date="2019" name="Int. J. Syst. Evol. Microbiol.">
        <title>The Global Catalogue of Microorganisms (GCM) 10K type strain sequencing project: providing services to taxonomists for standard genome sequencing and annotation.</title>
        <authorList>
            <consortium name="The Broad Institute Genomics Platform"/>
            <consortium name="The Broad Institute Genome Sequencing Center for Infectious Disease"/>
            <person name="Wu L."/>
            <person name="Ma J."/>
        </authorList>
    </citation>
    <scope>NUCLEOTIDE SEQUENCE [LARGE SCALE GENOMIC DNA]</scope>
    <source>
        <strain evidence="13">JCM 17759</strain>
    </source>
</reference>
<organism evidence="12 13">
    <name type="scientific">Novipirellula rosea</name>
    <dbReference type="NCBI Taxonomy" id="1031540"/>
    <lineage>
        <taxon>Bacteria</taxon>
        <taxon>Pseudomonadati</taxon>
        <taxon>Planctomycetota</taxon>
        <taxon>Planctomycetia</taxon>
        <taxon>Pirellulales</taxon>
        <taxon>Pirellulaceae</taxon>
        <taxon>Novipirellula</taxon>
    </lineage>
</organism>
<sequence>MIHPSRRLIAESISPRFAAFFLGDPMANATLSDLAESASISSPPSSMEIAKDRAFRGLTRGFAWLTVLVVFLVVYEVATKAMPAISQHGLGFLTSSTWDVQNEEFGVLPEIWGTLYSSLLALLIGGFFGVSIAIFLTQDFLPHKVEWAFKNIVELLAAIPSVVYGLWGIFVVIPMLRPFATWLHENLGWIPFFKTSLSGPGMLPAALVLSIMILPTVSAISRDALSNVPKKLKEAAFGLGATRWEAIIGVIVPTASTGIFGALVLGFGRALGETMALAMLVGNSNQMSISLFSPGNTLAALLANHFPEAGEREEPVLMYAALILLAITLLVNICGAFVLKHASARMRGGAK</sequence>
<name>A0ABP8ME07_9BACT</name>
<evidence type="ECO:0000313" key="12">
    <source>
        <dbReference type="EMBL" id="GAA4448789.1"/>
    </source>
</evidence>
<evidence type="ECO:0000256" key="2">
    <source>
        <dbReference type="ARBA" id="ARBA00007069"/>
    </source>
</evidence>
<evidence type="ECO:0000313" key="13">
    <source>
        <dbReference type="Proteomes" id="UP001500840"/>
    </source>
</evidence>
<keyword evidence="6 9" id="KW-0812">Transmembrane</keyword>
<evidence type="ECO:0000256" key="8">
    <source>
        <dbReference type="ARBA" id="ARBA00023136"/>
    </source>
</evidence>
<dbReference type="InterPro" id="IPR051124">
    <property type="entry name" value="Phosphate_Transport_Permease"/>
</dbReference>
<dbReference type="RefSeq" id="WP_345320410.1">
    <property type="nucleotide sequence ID" value="NZ_BAABGA010000017.1"/>
</dbReference>
<evidence type="ECO:0000256" key="10">
    <source>
        <dbReference type="RuleBase" id="RU363054"/>
    </source>
</evidence>
<feature type="transmembrane region" description="Helical" evidence="9">
    <location>
        <begin position="246"/>
        <end position="267"/>
    </location>
</feature>
<accession>A0ABP8ME07</accession>
<evidence type="ECO:0000256" key="5">
    <source>
        <dbReference type="ARBA" id="ARBA00022592"/>
    </source>
</evidence>
<dbReference type="PANTHER" id="PTHR30425">
    <property type="entry name" value="PHOSPHATE TRANSPORT SYSTEM PERMEASE PROTEIN PST"/>
    <property type="match status" value="1"/>
</dbReference>
<evidence type="ECO:0000256" key="7">
    <source>
        <dbReference type="ARBA" id="ARBA00022989"/>
    </source>
</evidence>
<keyword evidence="4 10" id="KW-1003">Cell membrane</keyword>
<feature type="transmembrane region" description="Helical" evidence="9">
    <location>
        <begin position="115"/>
        <end position="136"/>
    </location>
</feature>
<dbReference type="NCBIfam" id="TIGR02138">
    <property type="entry name" value="phosphate_pstC"/>
    <property type="match status" value="1"/>
</dbReference>
<feature type="transmembrane region" description="Helical" evidence="9">
    <location>
        <begin position="202"/>
        <end position="225"/>
    </location>
</feature>
<feature type="domain" description="ABC transmembrane type-1" evidence="11">
    <location>
        <begin position="111"/>
        <end position="335"/>
    </location>
</feature>
<dbReference type="PROSITE" id="PS50928">
    <property type="entry name" value="ABC_TM1"/>
    <property type="match status" value="1"/>
</dbReference>
<comment type="similarity">
    <text evidence="2 10">Belongs to the binding-protein-dependent transport system permease family. CysTW subfamily.</text>
</comment>
<feature type="transmembrane region" description="Helical" evidence="9">
    <location>
        <begin position="316"/>
        <end position="339"/>
    </location>
</feature>
<dbReference type="InterPro" id="IPR000515">
    <property type="entry name" value="MetI-like"/>
</dbReference>
<keyword evidence="8 9" id="KW-0472">Membrane</keyword>
<comment type="subcellular location">
    <subcellularLocation>
        <location evidence="1 9">Cell membrane</location>
        <topology evidence="1 9">Multi-pass membrane protein</topology>
    </subcellularLocation>
</comment>
<comment type="function">
    <text evidence="10">Part of the binding-protein-dependent transport system for phosphate; probably responsible for the translocation of the substrate across the membrane.</text>
</comment>
<dbReference type="Gene3D" id="1.10.3720.10">
    <property type="entry name" value="MetI-like"/>
    <property type="match status" value="1"/>
</dbReference>
<keyword evidence="5 10" id="KW-0592">Phosphate transport</keyword>
<feature type="transmembrane region" description="Helical" evidence="9">
    <location>
        <begin position="156"/>
        <end position="176"/>
    </location>
</feature>
<evidence type="ECO:0000256" key="3">
    <source>
        <dbReference type="ARBA" id="ARBA00022448"/>
    </source>
</evidence>
<keyword evidence="3 9" id="KW-0813">Transport</keyword>
<dbReference type="PANTHER" id="PTHR30425:SF1">
    <property type="entry name" value="PHOSPHATE TRANSPORT SYSTEM PERMEASE PROTEIN PSTC"/>
    <property type="match status" value="1"/>
</dbReference>
<evidence type="ECO:0000256" key="4">
    <source>
        <dbReference type="ARBA" id="ARBA00022475"/>
    </source>
</evidence>
<dbReference type="SUPFAM" id="SSF161098">
    <property type="entry name" value="MetI-like"/>
    <property type="match status" value="1"/>
</dbReference>
<evidence type="ECO:0000259" key="11">
    <source>
        <dbReference type="PROSITE" id="PS50928"/>
    </source>
</evidence>
<evidence type="ECO:0000256" key="6">
    <source>
        <dbReference type="ARBA" id="ARBA00022692"/>
    </source>
</evidence>
<keyword evidence="13" id="KW-1185">Reference proteome</keyword>
<dbReference type="Pfam" id="PF00528">
    <property type="entry name" value="BPD_transp_1"/>
    <property type="match status" value="1"/>
</dbReference>
<keyword evidence="7 9" id="KW-1133">Transmembrane helix</keyword>
<proteinExistence type="inferred from homology"/>
<dbReference type="Proteomes" id="UP001500840">
    <property type="component" value="Unassembled WGS sequence"/>
</dbReference>
<dbReference type="CDD" id="cd06261">
    <property type="entry name" value="TM_PBP2"/>
    <property type="match status" value="1"/>
</dbReference>
<dbReference type="EMBL" id="BAABGA010000017">
    <property type="protein sequence ID" value="GAA4448789.1"/>
    <property type="molecule type" value="Genomic_DNA"/>
</dbReference>
<evidence type="ECO:0000256" key="1">
    <source>
        <dbReference type="ARBA" id="ARBA00004651"/>
    </source>
</evidence>
<evidence type="ECO:0000256" key="9">
    <source>
        <dbReference type="RuleBase" id="RU363032"/>
    </source>
</evidence>
<protein>
    <recommendedName>
        <fullName evidence="10">Phosphate transport system permease protein</fullName>
    </recommendedName>
</protein>
<dbReference type="InterPro" id="IPR011864">
    <property type="entry name" value="Phosphate_PstC"/>
</dbReference>
<dbReference type="InterPro" id="IPR035906">
    <property type="entry name" value="MetI-like_sf"/>
</dbReference>